<proteinExistence type="predicted"/>
<sequence>MFAPQRGLSAELLAWPTLNEILLGEPRLNDLRLLMEAKEFELATAKLYVIKDIFSSKPPEQLSSQTRIAAIALLCHLMYVPPVRRYTRWREGQPSEGFQQTAFTIFHSLCTDDRFWTLEHEKELWRKILKDSESHFGGQIPIRG</sequence>
<protein>
    <submittedName>
        <fullName evidence="1">Uncharacterized protein</fullName>
    </submittedName>
</protein>
<gene>
    <name evidence="1" type="ORF">PCANC_21280</name>
</gene>
<reference evidence="1 2" key="1">
    <citation type="submission" date="2017-11" db="EMBL/GenBank/DDBJ databases">
        <title>De novo assembly and phasing of dikaryotic genomes from two isolates of Puccinia coronata f. sp. avenae, the causal agent of oat crown rust.</title>
        <authorList>
            <person name="Miller M.E."/>
            <person name="Zhang Y."/>
            <person name="Omidvar V."/>
            <person name="Sperschneider J."/>
            <person name="Schwessinger B."/>
            <person name="Raley C."/>
            <person name="Palmer J.M."/>
            <person name="Garnica D."/>
            <person name="Upadhyaya N."/>
            <person name="Rathjen J."/>
            <person name="Taylor J.M."/>
            <person name="Park R.F."/>
            <person name="Dodds P.N."/>
            <person name="Hirsch C.D."/>
            <person name="Kianian S.F."/>
            <person name="Figueroa M."/>
        </authorList>
    </citation>
    <scope>NUCLEOTIDE SEQUENCE [LARGE SCALE GENOMIC DNA]</scope>
    <source>
        <strain evidence="1">12NC29</strain>
    </source>
</reference>
<dbReference type="AlphaFoldDB" id="A0A2N5SDZ0"/>
<dbReference type="EMBL" id="PGCJ01001020">
    <property type="protein sequence ID" value="PLW11424.1"/>
    <property type="molecule type" value="Genomic_DNA"/>
</dbReference>
<dbReference type="OrthoDB" id="2507636at2759"/>
<evidence type="ECO:0000313" key="2">
    <source>
        <dbReference type="Proteomes" id="UP000235388"/>
    </source>
</evidence>
<comment type="caution">
    <text evidence="1">The sequence shown here is derived from an EMBL/GenBank/DDBJ whole genome shotgun (WGS) entry which is preliminary data.</text>
</comment>
<organism evidence="1 2">
    <name type="scientific">Puccinia coronata f. sp. avenae</name>
    <dbReference type="NCBI Taxonomy" id="200324"/>
    <lineage>
        <taxon>Eukaryota</taxon>
        <taxon>Fungi</taxon>
        <taxon>Dikarya</taxon>
        <taxon>Basidiomycota</taxon>
        <taxon>Pucciniomycotina</taxon>
        <taxon>Pucciniomycetes</taxon>
        <taxon>Pucciniales</taxon>
        <taxon>Pucciniaceae</taxon>
        <taxon>Puccinia</taxon>
    </lineage>
</organism>
<name>A0A2N5SDZ0_9BASI</name>
<accession>A0A2N5SDZ0</accession>
<evidence type="ECO:0000313" key="1">
    <source>
        <dbReference type="EMBL" id="PLW11424.1"/>
    </source>
</evidence>
<dbReference type="Proteomes" id="UP000235388">
    <property type="component" value="Unassembled WGS sequence"/>
</dbReference>
<keyword evidence="2" id="KW-1185">Reference proteome</keyword>